<feature type="binding site" evidence="18">
    <location>
        <position position="84"/>
    </location>
    <ligand>
        <name>Zn(2+)</name>
        <dbReference type="ChEBI" id="CHEBI:29105"/>
        <note>catalytic</note>
    </ligand>
</feature>
<evidence type="ECO:0000256" key="9">
    <source>
        <dbReference type="ARBA" id="ARBA00022833"/>
    </source>
</evidence>
<evidence type="ECO:0000256" key="7">
    <source>
        <dbReference type="ARBA" id="ARBA00022723"/>
    </source>
</evidence>
<feature type="active site" description="Proton donor" evidence="16">
    <location>
        <position position="52"/>
    </location>
</feature>
<dbReference type="EMBL" id="MIJE01000001">
    <property type="protein sequence ID" value="OEF98490.1"/>
    <property type="molecule type" value="Genomic_DNA"/>
</dbReference>
<dbReference type="Pfam" id="PF01872">
    <property type="entry name" value="RibD_C"/>
    <property type="match status" value="1"/>
</dbReference>
<evidence type="ECO:0000256" key="17">
    <source>
        <dbReference type="PIRSR" id="PIRSR006769-2"/>
    </source>
</evidence>
<dbReference type="PIRSF" id="PIRSF006769">
    <property type="entry name" value="RibD"/>
    <property type="match status" value="1"/>
</dbReference>
<dbReference type="NCBIfam" id="TIGR00326">
    <property type="entry name" value="eubact_ribD"/>
    <property type="match status" value="1"/>
</dbReference>
<evidence type="ECO:0000256" key="10">
    <source>
        <dbReference type="ARBA" id="ARBA00022857"/>
    </source>
</evidence>
<dbReference type="PANTHER" id="PTHR38011:SF7">
    <property type="entry name" value="2,5-DIAMINO-6-RIBOSYLAMINO-4(3H)-PYRIMIDINONE 5'-PHOSPHATE REDUCTASE"/>
    <property type="match status" value="1"/>
</dbReference>
<evidence type="ECO:0000256" key="14">
    <source>
        <dbReference type="ARBA" id="ARBA00049886"/>
    </source>
</evidence>
<comment type="catalytic activity">
    <reaction evidence="14 15">
        <text>2,5-diamino-6-hydroxy-4-(5-phosphoribosylamino)-pyrimidine + H2O + H(+) = 5-amino-6-(5-phospho-D-ribosylamino)uracil + NH4(+)</text>
        <dbReference type="Rhea" id="RHEA:21868"/>
        <dbReference type="ChEBI" id="CHEBI:15377"/>
        <dbReference type="ChEBI" id="CHEBI:15378"/>
        <dbReference type="ChEBI" id="CHEBI:28938"/>
        <dbReference type="ChEBI" id="CHEBI:58453"/>
        <dbReference type="ChEBI" id="CHEBI:58614"/>
        <dbReference type="EC" id="3.5.4.26"/>
    </reaction>
</comment>
<dbReference type="InterPro" id="IPR002734">
    <property type="entry name" value="RibDG_C"/>
</dbReference>
<dbReference type="GO" id="GO:0009231">
    <property type="term" value="P:riboflavin biosynthetic process"/>
    <property type="evidence" value="ECO:0007669"/>
    <property type="project" value="UniProtKB-UniPathway"/>
</dbReference>
<evidence type="ECO:0000256" key="16">
    <source>
        <dbReference type="PIRSR" id="PIRSR006769-1"/>
    </source>
</evidence>
<feature type="binding site" evidence="17">
    <location>
        <begin position="295"/>
        <end position="301"/>
    </location>
    <ligand>
        <name>NADP(+)</name>
        <dbReference type="ChEBI" id="CHEBI:58349"/>
    </ligand>
</feature>
<evidence type="ECO:0000256" key="6">
    <source>
        <dbReference type="ARBA" id="ARBA00022619"/>
    </source>
</evidence>
<dbReference type="InterPro" id="IPR016193">
    <property type="entry name" value="Cytidine_deaminase-like"/>
</dbReference>
<dbReference type="SUPFAM" id="SSF53597">
    <property type="entry name" value="Dihydrofolate reductase-like"/>
    <property type="match status" value="1"/>
</dbReference>
<evidence type="ECO:0000256" key="12">
    <source>
        <dbReference type="ARBA" id="ARBA00023268"/>
    </source>
</evidence>
<accession>A0A1E5G5M5</accession>
<feature type="domain" description="Bacterial bifunctional deaminase-reductase C-terminal" evidence="20">
    <location>
        <begin position="147"/>
        <end position="356"/>
    </location>
</feature>
<keyword evidence="10 15" id="KW-0521">NADP</keyword>
<dbReference type="NCBIfam" id="TIGR00227">
    <property type="entry name" value="ribD_Cterm"/>
    <property type="match status" value="1"/>
</dbReference>
<evidence type="ECO:0000259" key="20">
    <source>
        <dbReference type="Pfam" id="PF01872"/>
    </source>
</evidence>
<comment type="cofactor">
    <cofactor evidence="15 18">
        <name>Zn(2+)</name>
        <dbReference type="ChEBI" id="CHEBI:29105"/>
    </cofactor>
    <text evidence="15 18">Binds 1 zinc ion.</text>
</comment>
<gene>
    <name evidence="21" type="ORF">BHF68_02110</name>
</gene>
<feature type="binding site" evidence="18">
    <location>
        <position position="50"/>
    </location>
    <ligand>
        <name>Zn(2+)</name>
        <dbReference type="ChEBI" id="CHEBI:29105"/>
        <note>catalytic</note>
    </ligand>
</feature>
<dbReference type="InterPro" id="IPR004794">
    <property type="entry name" value="Eubact_RibD"/>
</dbReference>
<name>A0A1E5G5M5_9FIRM</name>
<keyword evidence="6 15" id="KW-0686">Riboflavin biosynthesis</keyword>
<comment type="similarity">
    <text evidence="5 15">In the C-terminal section; belongs to the HTP reductase family.</text>
</comment>
<evidence type="ECO:0000259" key="19">
    <source>
        <dbReference type="Pfam" id="PF00383"/>
    </source>
</evidence>
<organism evidence="21 22">
    <name type="scientific">Desulfuribacillus alkaliarsenatis</name>
    <dbReference type="NCBI Taxonomy" id="766136"/>
    <lineage>
        <taxon>Bacteria</taxon>
        <taxon>Bacillati</taxon>
        <taxon>Bacillota</taxon>
        <taxon>Desulfuribacillia</taxon>
        <taxon>Desulfuribacillales</taxon>
        <taxon>Desulfuribacillaceae</taxon>
        <taxon>Desulfuribacillus</taxon>
    </lineage>
</organism>
<feature type="binding site" evidence="17">
    <location>
        <position position="204"/>
    </location>
    <ligand>
        <name>substrate</name>
    </ligand>
</feature>
<feature type="binding site" evidence="17">
    <location>
        <position position="196"/>
    </location>
    <ligand>
        <name>NADP(+)</name>
        <dbReference type="ChEBI" id="CHEBI:58349"/>
    </ligand>
</feature>
<dbReference type="Pfam" id="PF00383">
    <property type="entry name" value="dCMP_cyt_deam_1"/>
    <property type="match status" value="1"/>
</dbReference>
<dbReference type="InterPro" id="IPR002125">
    <property type="entry name" value="CMP_dCMP_dom"/>
</dbReference>
<dbReference type="InterPro" id="IPR050765">
    <property type="entry name" value="Riboflavin_Biosynth_HTPR"/>
</dbReference>
<feature type="binding site" evidence="18">
    <location>
        <position position="75"/>
    </location>
    <ligand>
        <name>Zn(2+)</name>
        <dbReference type="ChEBI" id="CHEBI:29105"/>
        <note>catalytic</note>
    </ligand>
</feature>
<feature type="binding site" evidence="17">
    <location>
        <position position="184"/>
    </location>
    <ligand>
        <name>substrate</name>
    </ligand>
</feature>
<dbReference type="Proteomes" id="UP000094296">
    <property type="component" value="Unassembled WGS sequence"/>
</dbReference>
<evidence type="ECO:0000256" key="2">
    <source>
        <dbReference type="ARBA" id="ARBA00004882"/>
    </source>
</evidence>
<comment type="pathway">
    <text evidence="2 15">Cofactor biosynthesis; riboflavin biosynthesis; 5-amino-6-(D-ribitylamino)uracil from GTP: step 2/4.</text>
</comment>
<evidence type="ECO:0000256" key="15">
    <source>
        <dbReference type="PIRNR" id="PIRNR006769"/>
    </source>
</evidence>
<dbReference type="PANTHER" id="PTHR38011">
    <property type="entry name" value="DIHYDROFOLATE REDUCTASE FAMILY PROTEIN (AFU_ORTHOLOGUE AFUA_8G06820)"/>
    <property type="match status" value="1"/>
</dbReference>
<evidence type="ECO:0000256" key="3">
    <source>
        <dbReference type="ARBA" id="ARBA00004910"/>
    </source>
</evidence>
<comment type="similarity">
    <text evidence="4 15">In the N-terminal section; belongs to the cytidine and deoxycytidylate deaminase family.</text>
</comment>
<dbReference type="GO" id="GO:0008703">
    <property type="term" value="F:5-amino-6-(5-phosphoribosylamino)uracil reductase activity"/>
    <property type="evidence" value="ECO:0007669"/>
    <property type="project" value="UniProtKB-EC"/>
</dbReference>
<feature type="binding site" evidence="17">
    <location>
        <position position="154"/>
    </location>
    <ligand>
        <name>NADP(+)</name>
        <dbReference type="ChEBI" id="CHEBI:58349"/>
    </ligand>
</feature>
<dbReference type="AlphaFoldDB" id="A0A1E5G5M5"/>
<evidence type="ECO:0000256" key="13">
    <source>
        <dbReference type="ARBA" id="ARBA00049861"/>
    </source>
</evidence>
<feature type="binding site" evidence="17">
    <location>
        <position position="293"/>
    </location>
    <ligand>
        <name>substrate</name>
    </ligand>
</feature>
<sequence>MTAVEYMELAIKLAASAIGRTSPNPLVGAVVVKNQRIIGMGAHLCAGKEHAEVNALNMAGIEAKGATMYVTLEPCNHYGKTPPCTERIIKEGISKVYVASLDPNPLVAGEGIKRLEAAGIEVEIGLLEHKEKQLNEVFHKFITKKEPFIILKTAMTLDGKIATRTNDSKWITNEASRNKVHQIRNQVDGIMVGVHTIIADNPILTTRLPEGGINPTRIILDSKLSIPESAQVLDMNVAPTIIACTEKRDKNKAIRLEKLGVKVIVCKEMENRIDIADCLKRLGEAGITSVLVEGGSQVHGSFLEAQKHDKFMVFIAPKIIGGESAITAFGGRGLELMSQAIQLDNIEIEQLDNDILITGYPKKQRKDR</sequence>
<keyword evidence="11 15" id="KW-0560">Oxidoreductase</keyword>
<feature type="binding site" evidence="17">
    <location>
        <position position="222"/>
    </location>
    <ligand>
        <name>NADP(+)</name>
        <dbReference type="ChEBI" id="CHEBI:58349"/>
    </ligand>
</feature>
<keyword evidence="7 15" id="KW-0479">Metal-binding</keyword>
<feature type="binding site" evidence="17">
    <location>
        <position position="200"/>
    </location>
    <ligand>
        <name>NADP(+)</name>
        <dbReference type="ChEBI" id="CHEBI:58349"/>
    </ligand>
</feature>
<comment type="function">
    <text evidence="1 15">Converts 2,5-diamino-6-(ribosylamino)-4(3h)-pyrimidinone 5'-phosphate into 5-amino-6-(ribosylamino)-2,4(1h,3h)-pyrimidinedione 5'-phosphate.</text>
</comment>
<dbReference type="InterPro" id="IPR016192">
    <property type="entry name" value="APOBEC/CMP_deaminase_Zn-bd"/>
</dbReference>
<dbReference type="InterPro" id="IPR024072">
    <property type="entry name" value="DHFR-like_dom_sf"/>
</dbReference>
<dbReference type="PROSITE" id="PS00903">
    <property type="entry name" value="CYT_DCMP_DEAMINASES_1"/>
    <property type="match status" value="1"/>
</dbReference>
<dbReference type="Gene3D" id="3.40.140.10">
    <property type="entry name" value="Cytidine Deaminase, domain 2"/>
    <property type="match status" value="1"/>
</dbReference>
<evidence type="ECO:0000313" key="22">
    <source>
        <dbReference type="Proteomes" id="UP000094296"/>
    </source>
</evidence>
<feature type="binding site" evidence="17">
    <location>
        <position position="168"/>
    </location>
    <ligand>
        <name>substrate</name>
    </ligand>
</feature>
<keyword evidence="22" id="KW-1185">Reference proteome</keyword>
<comment type="pathway">
    <text evidence="3 15">Cofactor biosynthesis; riboflavin biosynthesis; 5-amino-6-(D-ribitylamino)uracil from GTP: step 3/4.</text>
</comment>
<keyword evidence="9 15" id="KW-0862">Zinc</keyword>
<protein>
    <recommendedName>
        <fullName evidence="15">Riboflavin biosynthesis protein RibD</fullName>
    </recommendedName>
    <domain>
        <recommendedName>
            <fullName evidence="15">Diaminohydroxyphosphoribosylaminopyrimidine deaminase</fullName>
            <shortName evidence="15">DRAP deaminase</shortName>
            <ecNumber evidence="15">3.5.4.26</ecNumber>
        </recommendedName>
        <alternativeName>
            <fullName evidence="15">Riboflavin-specific deaminase</fullName>
        </alternativeName>
    </domain>
    <domain>
        <recommendedName>
            <fullName evidence="15">5-amino-6-(5-phosphoribosylamino)uracil reductase</fullName>
            <ecNumber evidence="15">1.1.1.193</ecNumber>
        </recommendedName>
        <alternativeName>
            <fullName evidence="15">HTP reductase</fullName>
        </alternativeName>
    </domain>
</protein>
<dbReference type="GO" id="GO:0008835">
    <property type="term" value="F:diaminohydroxyphosphoribosylaminopyrimidine deaminase activity"/>
    <property type="evidence" value="ECO:0007669"/>
    <property type="project" value="UniProtKB-EC"/>
</dbReference>
<proteinExistence type="inferred from homology"/>
<dbReference type="SUPFAM" id="SSF53927">
    <property type="entry name" value="Cytidine deaminase-like"/>
    <property type="match status" value="1"/>
</dbReference>
<dbReference type="RefSeq" id="WP_069641982.1">
    <property type="nucleotide sequence ID" value="NZ_MIJE01000001.1"/>
</dbReference>
<feature type="domain" description="CMP/dCMP-type deaminase" evidence="19">
    <location>
        <begin position="5"/>
        <end position="99"/>
    </location>
</feature>
<feature type="binding site" evidence="17">
    <location>
        <position position="170"/>
    </location>
    <ligand>
        <name>NADP(+)</name>
        <dbReference type="ChEBI" id="CHEBI:58349"/>
    </ligand>
</feature>
<dbReference type="GO" id="GO:0050661">
    <property type="term" value="F:NADP binding"/>
    <property type="evidence" value="ECO:0007669"/>
    <property type="project" value="InterPro"/>
</dbReference>
<keyword evidence="8 15" id="KW-0378">Hydrolase</keyword>
<dbReference type="OrthoDB" id="9800865at2"/>
<feature type="binding site" evidence="17">
    <location>
        <position position="207"/>
    </location>
    <ligand>
        <name>substrate</name>
    </ligand>
</feature>
<keyword evidence="12" id="KW-0511">Multifunctional enzyme</keyword>
<dbReference type="CDD" id="cd01284">
    <property type="entry name" value="Riboflavin_deaminase-reductase"/>
    <property type="match status" value="1"/>
</dbReference>
<dbReference type="GO" id="GO:0008270">
    <property type="term" value="F:zinc ion binding"/>
    <property type="evidence" value="ECO:0007669"/>
    <property type="project" value="InterPro"/>
</dbReference>
<evidence type="ECO:0000256" key="18">
    <source>
        <dbReference type="PIRSR" id="PIRSR006769-3"/>
    </source>
</evidence>
<comment type="caution">
    <text evidence="21">The sequence shown here is derived from an EMBL/GenBank/DDBJ whole genome shotgun (WGS) entry which is preliminary data.</text>
</comment>
<evidence type="ECO:0000256" key="5">
    <source>
        <dbReference type="ARBA" id="ARBA00007417"/>
    </source>
</evidence>
<dbReference type="EC" id="1.1.1.193" evidence="15"/>
<evidence type="ECO:0000256" key="4">
    <source>
        <dbReference type="ARBA" id="ARBA00005259"/>
    </source>
</evidence>
<dbReference type="UniPathway" id="UPA00275">
    <property type="reaction ID" value="UER00401"/>
</dbReference>
<dbReference type="EC" id="3.5.4.26" evidence="15"/>
<dbReference type="FunFam" id="3.40.140.10:FF:000025">
    <property type="entry name" value="Riboflavin biosynthesis protein RibD"/>
    <property type="match status" value="1"/>
</dbReference>
<evidence type="ECO:0000313" key="21">
    <source>
        <dbReference type="EMBL" id="OEF98490.1"/>
    </source>
</evidence>
<evidence type="ECO:0000256" key="11">
    <source>
        <dbReference type="ARBA" id="ARBA00023002"/>
    </source>
</evidence>
<reference evidence="21 22" key="1">
    <citation type="submission" date="2016-09" db="EMBL/GenBank/DDBJ databases">
        <title>Draft genome sequence for the type strain of Desulfuribacillus alkaliarsenatis AHT28, an obligately anaerobic, sulfidogenic bacterium isolated from Russian soda lake sediments.</title>
        <authorList>
            <person name="Abin C.A."/>
            <person name="Hollibaugh J.T."/>
        </authorList>
    </citation>
    <scope>NUCLEOTIDE SEQUENCE [LARGE SCALE GENOMIC DNA]</scope>
    <source>
        <strain evidence="21 22">AHT28</strain>
    </source>
</reference>
<dbReference type="InterPro" id="IPR011549">
    <property type="entry name" value="RibD_C"/>
</dbReference>
<evidence type="ECO:0000256" key="8">
    <source>
        <dbReference type="ARBA" id="ARBA00022801"/>
    </source>
</evidence>
<dbReference type="Gene3D" id="3.40.430.10">
    <property type="entry name" value="Dihydrofolate Reductase, subunit A"/>
    <property type="match status" value="1"/>
</dbReference>
<comment type="catalytic activity">
    <reaction evidence="13 15">
        <text>5-amino-6-(5-phospho-D-ribitylamino)uracil + NADP(+) = 5-amino-6-(5-phospho-D-ribosylamino)uracil + NADPH + H(+)</text>
        <dbReference type="Rhea" id="RHEA:17845"/>
        <dbReference type="ChEBI" id="CHEBI:15378"/>
        <dbReference type="ChEBI" id="CHEBI:57783"/>
        <dbReference type="ChEBI" id="CHEBI:58349"/>
        <dbReference type="ChEBI" id="CHEBI:58421"/>
        <dbReference type="ChEBI" id="CHEBI:58453"/>
        <dbReference type="EC" id="1.1.1.193"/>
    </reaction>
</comment>
<evidence type="ECO:0000256" key="1">
    <source>
        <dbReference type="ARBA" id="ARBA00002151"/>
    </source>
</evidence>
<dbReference type="STRING" id="766136.BHF68_02110"/>